<dbReference type="SUPFAM" id="SSF56349">
    <property type="entry name" value="DNA breaking-rejoining enzymes"/>
    <property type="match status" value="1"/>
</dbReference>
<dbReference type="PANTHER" id="PTHR30349">
    <property type="entry name" value="PHAGE INTEGRASE-RELATED"/>
    <property type="match status" value="1"/>
</dbReference>
<dbReference type="AlphaFoldDB" id="A0A939B609"/>
<dbReference type="Pfam" id="PF00589">
    <property type="entry name" value="Phage_integrase"/>
    <property type="match status" value="1"/>
</dbReference>
<evidence type="ECO:0000313" key="5">
    <source>
        <dbReference type="EMBL" id="MBM6663160.1"/>
    </source>
</evidence>
<dbReference type="InterPro" id="IPR002104">
    <property type="entry name" value="Integrase_catalytic"/>
</dbReference>
<dbReference type="GO" id="GO:0015074">
    <property type="term" value="P:DNA integration"/>
    <property type="evidence" value="ECO:0007669"/>
    <property type="project" value="InterPro"/>
</dbReference>
<evidence type="ECO:0000256" key="1">
    <source>
        <dbReference type="ARBA" id="ARBA00008857"/>
    </source>
</evidence>
<proteinExistence type="inferred from homology"/>
<accession>A0A939B609</accession>
<keyword evidence="2" id="KW-0238">DNA-binding</keyword>
<dbReference type="PANTHER" id="PTHR30349:SF41">
    <property type="entry name" value="INTEGRASE_RECOMBINASE PROTEIN MJ0367-RELATED"/>
    <property type="match status" value="1"/>
</dbReference>
<dbReference type="Gene3D" id="1.10.443.10">
    <property type="entry name" value="Intergrase catalytic core"/>
    <property type="match status" value="1"/>
</dbReference>
<evidence type="ECO:0000313" key="6">
    <source>
        <dbReference type="Proteomes" id="UP000764045"/>
    </source>
</evidence>
<organism evidence="5 6">
    <name type="scientific">Marseilla massiliensis</name>
    <dbReference type="NCBI Taxonomy" id="1841864"/>
    <lineage>
        <taxon>Bacteria</taxon>
        <taxon>Pseudomonadati</taxon>
        <taxon>Bacteroidota</taxon>
        <taxon>Bacteroidia</taxon>
        <taxon>Bacteroidales</taxon>
        <taxon>Prevotellaceae</taxon>
        <taxon>Marseilla</taxon>
    </lineage>
</organism>
<comment type="similarity">
    <text evidence="1">Belongs to the 'phage' integrase family.</text>
</comment>
<evidence type="ECO:0000256" key="3">
    <source>
        <dbReference type="ARBA" id="ARBA00023172"/>
    </source>
</evidence>
<evidence type="ECO:0000256" key="2">
    <source>
        <dbReference type="ARBA" id="ARBA00023125"/>
    </source>
</evidence>
<dbReference type="InterPro" id="IPR050090">
    <property type="entry name" value="Tyrosine_recombinase_XerCD"/>
</dbReference>
<reference evidence="5 6" key="1">
    <citation type="journal article" date="2021" name="Sci. Rep.">
        <title>The distribution of antibiotic resistance genes in chicken gut microbiota commensals.</title>
        <authorList>
            <person name="Juricova H."/>
            <person name="Matiasovicova J."/>
            <person name="Kubasova T."/>
            <person name="Cejkova D."/>
            <person name="Rychlik I."/>
        </authorList>
    </citation>
    <scope>NUCLEOTIDE SEQUENCE [LARGE SCALE GENOMIC DNA]</scope>
    <source>
        <strain evidence="5 6">An819</strain>
    </source>
</reference>
<dbReference type="RefSeq" id="WP_205112197.1">
    <property type="nucleotide sequence ID" value="NZ_JACJJL010000059.1"/>
</dbReference>
<keyword evidence="6" id="KW-1185">Reference proteome</keyword>
<dbReference type="GO" id="GO:0006310">
    <property type="term" value="P:DNA recombination"/>
    <property type="evidence" value="ECO:0007669"/>
    <property type="project" value="UniProtKB-KW"/>
</dbReference>
<dbReference type="EMBL" id="JACJJL010000059">
    <property type="protein sequence ID" value="MBM6663160.1"/>
    <property type="molecule type" value="Genomic_DNA"/>
</dbReference>
<keyword evidence="3" id="KW-0233">DNA recombination</keyword>
<protein>
    <submittedName>
        <fullName evidence="5">Tyrosine-type recombinase/integrase</fullName>
    </submittedName>
</protein>
<comment type="caution">
    <text evidence="5">The sequence shown here is derived from an EMBL/GenBank/DDBJ whole genome shotgun (WGS) entry which is preliminary data.</text>
</comment>
<evidence type="ECO:0000259" key="4">
    <source>
        <dbReference type="PROSITE" id="PS51898"/>
    </source>
</evidence>
<dbReference type="InterPro" id="IPR011010">
    <property type="entry name" value="DNA_brk_join_enz"/>
</dbReference>
<dbReference type="GO" id="GO:0003677">
    <property type="term" value="F:DNA binding"/>
    <property type="evidence" value="ECO:0007669"/>
    <property type="project" value="UniProtKB-KW"/>
</dbReference>
<gene>
    <name evidence="5" type="ORF">H6B30_15685</name>
</gene>
<name>A0A939B609_9BACT</name>
<sequence>MKKLKSNFARLIEEFIELEMNLGYKFTSQTRILQEFDAYCVSNFPDSVTIDKDLVLSWLSHHKDKHPSTVETKISPVNCLARFCRSRGIEAYSMPKGFMPKKVKYRPYIFSDDEIKRLFESIDNSCKFSHIVPLRHLVLPVFFRTLYCCGLRVSEARLIQVKDVDLEMGVLTLTHTKNNKIRQVPVHPDLLGRLRVYHDAVHPFSKPDAPFFPGMNGNPMTVGNVYHNFRRFLWHARISHCGKTPIGETGAPNVHSLRHTFAVNCLRKWMKQGKNLHAYLPVLQEYLGHVNISDTEYYLHFSADMTEDIRETLENRLGCMIPTTNKTTMR</sequence>
<dbReference type="InterPro" id="IPR013762">
    <property type="entry name" value="Integrase-like_cat_sf"/>
</dbReference>
<dbReference type="PROSITE" id="PS51898">
    <property type="entry name" value="TYR_RECOMBINASE"/>
    <property type="match status" value="1"/>
</dbReference>
<feature type="domain" description="Tyr recombinase" evidence="4">
    <location>
        <begin position="105"/>
        <end position="311"/>
    </location>
</feature>
<dbReference type="Proteomes" id="UP000764045">
    <property type="component" value="Unassembled WGS sequence"/>
</dbReference>